<evidence type="ECO:0000256" key="2">
    <source>
        <dbReference type="SAM" id="Phobius"/>
    </source>
</evidence>
<evidence type="ECO:0000256" key="1">
    <source>
        <dbReference type="SAM" id="MobiDB-lite"/>
    </source>
</evidence>
<comment type="caution">
    <text evidence="4">The sequence shown here is derived from an EMBL/GenBank/DDBJ whole genome shotgun (WGS) entry which is preliminary data.</text>
</comment>
<dbReference type="PANTHER" id="PTHR31286">
    <property type="entry name" value="GLYCINE-RICH CELL WALL STRUCTURAL PROTEIN 1.8-LIKE"/>
    <property type="match status" value="1"/>
</dbReference>
<proteinExistence type="predicted"/>
<dbReference type="EMBL" id="WHWC01000012">
    <property type="protein sequence ID" value="KAG8372542.1"/>
    <property type="molecule type" value="Genomic_DNA"/>
</dbReference>
<organism evidence="4 5">
    <name type="scientific">Buddleja alternifolia</name>
    <dbReference type="NCBI Taxonomy" id="168488"/>
    <lineage>
        <taxon>Eukaryota</taxon>
        <taxon>Viridiplantae</taxon>
        <taxon>Streptophyta</taxon>
        <taxon>Embryophyta</taxon>
        <taxon>Tracheophyta</taxon>
        <taxon>Spermatophyta</taxon>
        <taxon>Magnoliopsida</taxon>
        <taxon>eudicotyledons</taxon>
        <taxon>Gunneridae</taxon>
        <taxon>Pentapetalae</taxon>
        <taxon>asterids</taxon>
        <taxon>lamiids</taxon>
        <taxon>Lamiales</taxon>
        <taxon>Scrophulariaceae</taxon>
        <taxon>Buddlejeae</taxon>
        <taxon>Buddleja</taxon>
    </lineage>
</organism>
<keyword evidence="2" id="KW-1133">Transmembrane helix</keyword>
<dbReference type="InterPro" id="IPR025836">
    <property type="entry name" value="Zn_knuckle_CX2CX4HX4C"/>
</dbReference>
<feature type="domain" description="Zinc knuckle CX2CX4HX4C" evidence="3">
    <location>
        <begin position="78"/>
        <end position="124"/>
    </location>
</feature>
<dbReference type="InterPro" id="IPR040256">
    <property type="entry name" value="At4g02000-like"/>
</dbReference>
<dbReference type="PANTHER" id="PTHR31286:SF178">
    <property type="entry name" value="DUF4283 DOMAIN-CONTAINING PROTEIN"/>
    <property type="match status" value="1"/>
</dbReference>
<feature type="transmembrane region" description="Helical" evidence="2">
    <location>
        <begin position="25"/>
        <end position="49"/>
    </location>
</feature>
<sequence length="258" mass="28480">MGARWWPVGEHKAKRLGYSFRLRDVWILGSVFAGVLTGYYYGVFIRVIIGNVVGRFVDVDTKQGGAWGSVLHIRVALNIKNPLKRALKLHTGMGKEFLVLFTYERLPNFCYLCGRVDHIGDACHSQYVEGSVDPGDNTPYGPWLRGSAGATGRPMPSFLGSYQAASQFRSSQMLRNNVSPHNQFWSNRGADSPGSWSRSPHQTVAANPSRTHHSSPESDGFVVRVTPGFENVVVDDANGNRGMIVPLGLSQSVTREQE</sequence>
<dbReference type="AlphaFoldDB" id="A0AAV6WXZ8"/>
<keyword evidence="5" id="KW-1185">Reference proteome</keyword>
<accession>A0AAV6WXZ8</accession>
<evidence type="ECO:0000313" key="4">
    <source>
        <dbReference type="EMBL" id="KAG8372542.1"/>
    </source>
</evidence>
<feature type="compositionally biased region" description="Polar residues" evidence="1">
    <location>
        <begin position="194"/>
        <end position="209"/>
    </location>
</feature>
<dbReference type="Proteomes" id="UP000826271">
    <property type="component" value="Unassembled WGS sequence"/>
</dbReference>
<evidence type="ECO:0000313" key="5">
    <source>
        <dbReference type="Proteomes" id="UP000826271"/>
    </source>
</evidence>
<reference evidence="4" key="1">
    <citation type="submission" date="2019-10" db="EMBL/GenBank/DDBJ databases">
        <authorList>
            <person name="Zhang R."/>
            <person name="Pan Y."/>
            <person name="Wang J."/>
            <person name="Ma R."/>
            <person name="Yu S."/>
        </authorList>
    </citation>
    <scope>NUCLEOTIDE SEQUENCE</scope>
    <source>
        <strain evidence="4">LA-IB0</strain>
        <tissue evidence="4">Leaf</tissue>
    </source>
</reference>
<keyword evidence="2" id="KW-0812">Transmembrane</keyword>
<feature type="region of interest" description="Disordered" evidence="1">
    <location>
        <begin position="179"/>
        <end position="221"/>
    </location>
</feature>
<evidence type="ECO:0000259" key="3">
    <source>
        <dbReference type="Pfam" id="PF14392"/>
    </source>
</evidence>
<dbReference type="Pfam" id="PF14392">
    <property type="entry name" value="zf-CCHC_4"/>
    <property type="match status" value="1"/>
</dbReference>
<protein>
    <recommendedName>
        <fullName evidence="3">Zinc knuckle CX2CX4HX4C domain-containing protein</fullName>
    </recommendedName>
</protein>
<name>A0AAV6WXZ8_9LAMI</name>
<gene>
    <name evidence="4" type="ORF">BUALT_Bualt12G0076900</name>
</gene>
<keyword evidence="2" id="KW-0472">Membrane</keyword>